<dbReference type="Proteomes" id="UP000284706">
    <property type="component" value="Unassembled WGS sequence"/>
</dbReference>
<dbReference type="STRING" id="231916.A0A409YJG5"/>
<dbReference type="PRINTS" id="PR00420">
    <property type="entry name" value="RNGMNOXGNASE"/>
</dbReference>
<evidence type="ECO:0000259" key="12">
    <source>
        <dbReference type="Pfam" id="PF01494"/>
    </source>
</evidence>
<keyword evidence="8 11" id="KW-0503">Monooxygenase</keyword>
<dbReference type="NCBIfam" id="TIGR01988">
    <property type="entry name" value="Ubi-OHases"/>
    <property type="match status" value="1"/>
</dbReference>
<evidence type="ECO:0000256" key="1">
    <source>
        <dbReference type="ARBA" id="ARBA00001974"/>
    </source>
</evidence>
<evidence type="ECO:0000313" key="13">
    <source>
        <dbReference type="EMBL" id="PPR03193.1"/>
    </source>
</evidence>
<dbReference type="PANTHER" id="PTHR43876:SF7">
    <property type="entry name" value="UBIQUINONE BIOSYNTHESIS MONOOXYGENASE COQ6, MITOCHONDRIAL"/>
    <property type="match status" value="1"/>
</dbReference>
<evidence type="ECO:0000256" key="4">
    <source>
        <dbReference type="ARBA" id="ARBA00022688"/>
    </source>
</evidence>
<organism evidence="13 14">
    <name type="scientific">Gymnopilus dilepis</name>
    <dbReference type="NCBI Taxonomy" id="231916"/>
    <lineage>
        <taxon>Eukaryota</taxon>
        <taxon>Fungi</taxon>
        <taxon>Dikarya</taxon>
        <taxon>Basidiomycota</taxon>
        <taxon>Agaricomycotina</taxon>
        <taxon>Agaricomycetes</taxon>
        <taxon>Agaricomycetidae</taxon>
        <taxon>Agaricales</taxon>
        <taxon>Agaricineae</taxon>
        <taxon>Hymenogastraceae</taxon>
        <taxon>Gymnopilus</taxon>
    </lineage>
</organism>
<comment type="function">
    <text evidence="11">FAD-dependent monooxygenase required for two non-consecutive steps during ubiquinone biosynthesis. Required for the C5-ring hydroxylation during ubiquinone biosynthesis by catalyzing the hydroxylation of 4-hydroxy-3-(all-trans-polyprenyl)benzoic acid to 3,4-dihydroxy-5-(all-trans-polyprenyl)benzoic acid. Also acts downstream of coq4, for the C1-hydroxylation during ubiquinone biosynthesis by catalyzing the hydroxylation of 2-methoxy-6-(all-trans-polyprenyl)phenol to 2-methoxy-6-(all-trans-polyprenyl)benzene-1,4-diol. The electrons required for the hydroxylation reaction are funneled indirectly to coq6 from NADPH via a ferredoxin/ferredoxin reductase system.</text>
</comment>
<comment type="caution">
    <text evidence="13">The sequence shown here is derived from an EMBL/GenBank/DDBJ whole genome shotgun (WGS) entry which is preliminary data.</text>
</comment>
<sequence>MSLSPTSTTARRLSLKVSKSLLSTRHRRAIATNSFPNVTNSDVVIVGGGPIGLALASALRSSPVLRKKLSVTLVEAGDLDSIRTWNPSQGVYSNRVSSLTSASQSFLQKTGAWSNIEGGRTCEIEDIRVWDGVSNAFIDFSAADLQSSGPNMARITENLNLQRGLLRHLDATGDIQIIQRTKVTSITNDHEENGGWPLVHLDDQRTLRARLLVGADGFNSPVRAFARIASFGWSYDAHGIVATMNHLPRGAYEGPNTTAYQRFLPTGPIAFLPISSTASSLVWSMKSPLAATLTSCEPGVLTSMINAAFRLPTISLKYLLQKISEAQATGHQISATDLEDEIRWREQSHGIDANSSYSSLAIKRLGIPPADSADLPPLVTEIQPKSIASFPLRFNHAESYMGEGSSGRTVLVGDAAHTVHPLAGQGLNLGLSDVECLARCIETSFSVGGDVGSYTTLQPYAQERYLANHTVMSGIDKLHKIFSTEVEPLVWARSVGFEVVNELDALKAGIMMAAGANPARNRPVESLGWDFAAGAVKTLSSASRAIRAVKSGVDGAVSSALKSLTVKT</sequence>
<dbReference type="EC" id="1.14.15.46" evidence="11"/>
<feature type="domain" description="FAD-binding" evidence="12">
    <location>
        <begin position="41"/>
        <end position="283"/>
    </location>
</feature>
<comment type="catalytic activity">
    <reaction evidence="11">
        <text>a 4-hydroxy-3-(all-trans-polyprenyl)benzoate + 2 reduced [2Fe-2S]-[ferredoxin] + O2 + 2 H(+) = a 3,4-dihydroxy-5-(all-trans-polyprenyl)benzoate + 2 oxidized [2Fe-2S]-[ferredoxin] + H2O</text>
        <dbReference type="Rhea" id="RHEA:81195"/>
        <dbReference type="Rhea" id="RHEA-COMP:9514"/>
        <dbReference type="Rhea" id="RHEA-COMP:10000"/>
        <dbReference type="Rhea" id="RHEA-COMP:10001"/>
        <dbReference type="Rhea" id="RHEA-COMP:10930"/>
        <dbReference type="ChEBI" id="CHEBI:15377"/>
        <dbReference type="ChEBI" id="CHEBI:15378"/>
        <dbReference type="ChEBI" id="CHEBI:15379"/>
        <dbReference type="ChEBI" id="CHEBI:33737"/>
        <dbReference type="ChEBI" id="CHEBI:33738"/>
        <dbReference type="ChEBI" id="CHEBI:64694"/>
        <dbReference type="ChEBI" id="CHEBI:78396"/>
        <dbReference type="EC" id="1.14.15.45"/>
    </reaction>
</comment>
<comment type="subunit">
    <text evidence="11">Component of a multi-subunit COQ enzyme complex, composed of at least COQ3, COQ4, COQ5, COQ6, COQ7 and COQ9.</text>
</comment>
<keyword evidence="3 11" id="KW-0285">Flavoprotein</keyword>
<gene>
    <name evidence="11" type="primary">COQ6</name>
    <name evidence="13" type="ORF">CVT26_008041</name>
</gene>
<dbReference type="PANTHER" id="PTHR43876">
    <property type="entry name" value="UBIQUINONE BIOSYNTHESIS MONOOXYGENASE COQ6, MITOCHONDRIAL"/>
    <property type="match status" value="1"/>
</dbReference>
<dbReference type="InterPro" id="IPR036188">
    <property type="entry name" value="FAD/NAD-bd_sf"/>
</dbReference>
<dbReference type="GO" id="GO:0120538">
    <property type="term" value="F:2-methoxy-6-polyprenolphenol 4-hydroxylase activity"/>
    <property type="evidence" value="ECO:0007669"/>
    <property type="project" value="UniProtKB-EC"/>
</dbReference>
<evidence type="ECO:0000256" key="8">
    <source>
        <dbReference type="ARBA" id="ARBA00023033"/>
    </source>
</evidence>
<keyword evidence="9 11" id="KW-0496">Mitochondrion</keyword>
<comment type="catalytic activity">
    <reaction evidence="11">
        <text>a 2-methoxy-6-(all-trans-polyprenyl)phenol + 2 reduced [2Fe-2S]-[ferredoxin] + O2 + 2 H(+) = a 2-methoxy-6-(all-trans-polyprenyl)benzene-1,4-diol + 2 oxidized [2Fe-2S]-[ferredoxin] + H2O</text>
        <dbReference type="Rhea" id="RHEA:81183"/>
        <dbReference type="Rhea" id="RHEA-COMP:9551"/>
        <dbReference type="Rhea" id="RHEA-COMP:10000"/>
        <dbReference type="Rhea" id="RHEA-COMP:10001"/>
        <dbReference type="Rhea" id="RHEA-COMP:10858"/>
        <dbReference type="ChEBI" id="CHEBI:15377"/>
        <dbReference type="ChEBI" id="CHEBI:15378"/>
        <dbReference type="ChEBI" id="CHEBI:15379"/>
        <dbReference type="ChEBI" id="CHEBI:33737"/>
        <dbReference type="ChEBI" id="CHEBI:33738"/>
        <dbReference type="ChEBI" id="CHEBI:62731"/>
        <dbReference type="ChEBI" id="CHEBI:84166"/>
        <dbReference type="EC" id="1.14.15.46"/>
    </reaction>
</comment>
<evidence type="ECO:0000256" key="7">
    <source>
        <dbReference type="ARBA" id="ARBA00023002"/>
    </source>
</evidence>
<evidence type="ECO:0000256" key="10">
    <source>
        <dbReference type="ARBA" id="ARBA00023136"/>
    </source>
</evidence>
<dbReference type="PROSITE" id="PS01304">
    <property type="entry name" value="UBIH"/>
    <property type="match status" value="1"/>
</dbReference>
<comment type="subcellular location">
    <subcellularLocation>
        <location evidence="11">Mitochondrion inner membrane</location>
        <topology evidence="11">Peripheral membrane protein</topology>
        <orientation evidence="11">Matrix side</orientation>
    </subcellularLocation>
</comment>
<evidence type="ECO:0000256" key="3">
    <source>
        <dbReference type="ARBA" id="ARBA00022630"/>
    </source>
</evidence>
<dbReference type="InterPro" id="IPR051205">
    <property type="entry name" value="UbiH/COQ6_monooxygenase"/>
</dbReference>
<reference evidence="13 14" key="1">
    <citation type="journal article" date="2018" name="Evol. Lett.">
        <title>Horizontal gene cluster transfer increased hallucinogenic mushroom diversity.</title>
        <authorList>
            <person name="Reynolds H.T."/>
            <person name="Vijayakumar V."/>
            <person name="Gluck-Thaler E."/>
            <person name="Korotkin H.B."/>
            <person name="Matheny P.B."/>
            <person name="Slot J.C."/>
        </authorList>
    </citation>
    <scope>NUCLEOTIDE SEQUENCE [LARGE SCALE GENOMIC DNA]</scope>
    <source>
        <strain evidence="13 14">SRW20</strain>
    </source>
</reference>
<evidence type="ECO:0000256" key="2">
    <source>
        <dbReference type="ARBA" id="ARBA00005349"/>
    </source>
</evidence>
<proteinExistence type="inferred from homology"/>
<keyword evidence="14" id="KW-1185">Reference proteome</keyword>
<dbReference type="GO" id="GO:0031314">
    <property type="term" value="C:extrinsic component of mitochondrial inner membrane"/>
    <property type="evidence" value="ECO:0007669"/>
    <property type="project" value="UniProtKB-UniRule"/>
</dbReference>
<comment type="similarity">
    <text evidence="2 11">Belongs to the UbiH/COQ6 family.</text>
</comment>
<dbReference type="Gene3D" id="3.50.50.60">
    <property type="entry name" value="FAD/NAD(P)-binding domain"/>
    <property type="match status" value="2"/>
</dbReference>
<dbReference type="SUPFAM" id="SSF51905">
    <property type="entry name" value="FAD/NAD(P)-binding domain"/>
    <property type="match status" value="1"/>
</dbReference>
<dbReference type="EMBL" id="NHYE01000764">
    <property type="protein sequence ID" value="PPR03193.1"/>
    <property type="molecule type" value="Genomic_DNA"/>
</dbReference>
<dbReference type="EC" id="1.14.15.45" evidence="11"/>
<dbReference type="InParanoid" id="A0A409YJG5"/>
<dbReference type="HAMAP" id="MF_03193">
    <property type="entry name" value="COQ6_monooxygenase"/>
    <property type="match status" value="1"/>
</dbReference>
<dbReference type="InterPro" id="IPR000689">
    <property type="entry name" value="UbQ_mOase_COQ6"/>
</dbReference>
<comment type="pathway">
    <text evidence="11">Cofactor biosynthesis; ubiquinone biosynthesis.</text>
</comment>
<evidence type="ECO:0000256" key="11">
    <source>
        <dbReference type="HAMAP-Rule" id="MF_03193"/>
    </source>
</evidence>
<dbReference type="InterPro" id="IPR018168">
    <property type="entry name" value="Ubi_Hdrlase_CS"/>
</dbReference>
<dbReference type="AlphaFoldDB" id="A0A409YJG5"/>
<dbReference type="InterPro" id="IPR010971">
    <property type="entry name" value="UbiH/COQ6"/>
</dbReference>
<keyword evidence="6 11" id="KW-0274">FAD</keyword>
<dbReference type="GO" id="GO:0016712">
    <property type="term" value="F:oxidoreductase activity, acting on paired donors, with incorporation or reduction of molecular oxygen, reduced flavin or flavoprotein as one donor, and incorporation of one atom of oxygen"/>
    <property type="evidence" value="ECO:0007669"/>
    <property type="project" value="UniProtKB-UniRule"/>
</dbReference>
<evidence type="ECO:0000256" key="5">
    <source>
        <dbReference type="ARBA" id="ARBA00022792"/>
    </source>
</evidence>
<comment type="cofactor">
    <cofactor evidence="1 11">
        <name>FAD</name>
        <dbReference type="ChEBI" id="CHEBI:57692"/>
    </cofactor>
</comment>
<dbReference type="FunCoup" id="A0A409YJG5">
    <property type="interactions" value="249"/>
</dbReference>
<dbReference type="GO" id="GO:0071949">
    <property type="term" value="F:FAD binding"/>
    <property type="evidence" value="ECO:0007669"/>
    <property type="project" value="InterPro"/>
</dbReference>
<feature type="domain" description="FAD-binding" evidence="12">
    <location>
        <begin position="394"/>
        <end position="443"/>
    </location>
</feature>
<keyword evidence="7 11" id="KW-0560">Oxidoreductase</keyword>
<keyword evidence="4 11" id="KW-0831">Ubiquinone biosynthesis</keyword>
<evidence type="ECO:0000256" key="6">
    <source>
        <dbReference type="ARBA" id="ARBA00022827"/>
    </source>
</evidence>
<evidence type="ECO:0000313" key="14">
    <source>
        <dbReference type="Proteomes" id="UP000284706"/>
    </source>
</evidence>
<dbReference type="Pfam" id="PF01494">
    <property type="entry name" value="FAD_binding_3"/>
    <property type="match status" value="2"/>
</dbReference>
<evidence type="ECO:0000256" key="9">
    <source>
        <dbReference type="ARBA" id="ARBA00023128"/>
    </source>
</evidence>
<dbReference type="UniPathway" id="UPA00232"/>
<dbReference type="FunFam" id="3.50.50.60:FF:000021">
    <property type="entry name" value="Ubiquinone biosynthesis monooxygenase COQ6"/>
    <property type="match status" value="1"/>
</dbReference>
<dbReference type="GO" id="GO:0106364">
    <property type="term" value="F:4-hydroxy-3-all-trans-polyprenylbenzoate oxygenase activity"/>
    <property type="evidence" value="ECO:0007669"/>
    <property type="project" value="UniProtKB-EC"/>
</dbReference>
<dbReference type="InterPro" id="IPR002938">
    <property type="entry name" value="FAD-bd"/>
</dbReference>
<keyword evidence="5 11" id="KW-0999">Mitochondrion inner membrane</keyword>
<name>A0A409YJG5_9AGAR</name>
<keyword evidence="10 11" id="KW-0472">Membrane</keyword>
<protein>
    <recommendedName>
        <fullName evidence="11">Ubiquinone biosynthesis monooxygenase COQ6, mitochondrial</fullName>
        <ecNumber evidence="11">1.14.15.45</ecNumber>
    </recommendedName>
    <alternativeName>
        <fullName evidence="11">2-methoxy-6-polyprenolphenol 4-hydroxylase</fullName>
        <ecNumber evidence="11">1.14.15.46</ecNumber>
    </alternativeName>
</protein>
<accession>A0A409YJG5</accession>
<dbReference type="OrthoDB" id="683240at2759"/>